<dbReference type="EMBL" id="JAWDGP010008013">
    <property type="protein sequence ID" value="KAK3697339.1"/>
    <property type="molecule type" value="Genomic_DNA"/>
</dbReference>
<evidence type="ECO:0000256" key="1">
    <source>
        <dbReference type="SAM" id="MobiDB-lite"/>
    </source>
</evidence>
<organism evidence="2 3">
    <name type="scientific">Elysia crispata</name>
    <name type="common">lettuce slug</name>
    <dbReference type="NCBI Taxonomy" id="231223"/>
    <lineage>
        <taxon>Eukaryota</taxon>
        <taxon>Metazoa</taxon>
        <taxon>Spiralia</taxon>
        <taxon>Lophotrochozoa</taxon>
        <taxon>Mollusca</taxon>
        <taxon>Gastropoda</taxon>
        <taxon>Heterobranchia</taxon>
        <taxon>Euthyneura</taxon>
        <taxon>Panpulmonata</taxon>
        <taxon>Sacoglossa</taxon>
        <taxon>Placobranchoidea</taxon>
        <taxon>Plakobranchidae</taxon>
        <taxon>Elysia</taxon>
    </lineage>
</organism>
<comment type="caution">
    <text evidence="2">The sequence shown here is derived from an EMBL/GenBank/DDBJ whole genome shotgun (WGS) entry which is preliminary data.</text>
</comment>
<accession>A0AAE1CJ66</accession>
<evidence type="ECO:0000313" key="3">
    <source>
        <dbReference type="Proteomes" id="UP001283361"/>
    </source>
</evidence>
<evidence type="ECO:0000313" key="2">
    <source>
        <dbReference type="EMBL" id="KAK3697339.1"/>
    </source>
</evidence>
<feature type="compositionally biased region" description="Polar residues" evidence="1">
    <location>
        <begin position="72"/>
        <end position="83"/>
    </location>
</feature>
<name>A0AAE1CJ66_9GAST</name>
<keyword evidence="3" id="KW-1185">Reference proteome</keyword>
<proteinExistence type="predicted"/>
<protein>
    <submittedName>
        <fullName evidence="2">Uncharacterized protein</fullName>
    </submittedName>
</protein>
<sequence length="92" mass="10120">MHQRAPGFPPSTWATGAKTATRRYGTESDTSTEATGRQRPYSTVTRQTRALYTVKQTVKLLETDSKLRALLHSNTPDTGSLHSKANRETAGD</sequence>
<gene>
    <name evidence="2" type="ORF">RRG08_057560</name>
</gene>
<dbReference type="AlphaFoldDB" id="A0AAE1CJ66"/>
<feature type="compositionally biased region" description="Polar residues" evidence="1">
    <location>
        <begin position="27"/>
        <end position="44"/>
    </location>
</feature>
<feature type="region of interest" description="Disordered" evidence="1">
    <location>
        <begin position="71"/>
        <end position="92"/>
    </location>
</feature>
<dbReference type="Proteomes" id="UP001283361">
    <property type="component" value="Unassembled WGS sequence"/>
</dbReference>
<reference evidence="2" key="1">
    <citation type="journal article" date="2023" name="G3 (Bethesda)">
        <title>A reference genome for the long-term kleptoplast-retaining sea slug Elysia crispata morphotype clarki.</title>
        <authorList>
            <person name="Eastman K.E."/>
            <person name="Pendleton A.L."/>
            <person name="Shaikh M.A."/>
            <person name="Suttiyut T."/>
            <person name="Ogas R."/>
            <person name="Tomko P."/>
            <person name="Gavelis G."/>
            <person name="Widhalm J.R."/>
            <person name="Wisecaver J.H."/>
        </authorList>
    </citation>
    <scope>NUCLEOTIDE SEQUENCE</scope>
    <source>
        <strain evidence="2">ECLA1</strain>
    </source>
</reference>
<feature type="region of interest" description="Disordered" evidence="1">
    <location>
        <begin position="1"/>
        <end position="44"/>
    </location>
</feature>